<dbReference type="Proteomes" id="UP000752696">
    <property type="component" value="Unassembled WGS sequence"/>
</dbReference>
<keyword evidence="4" id="KW-1185">Reference proteome</keyword>
<dbReference type="EMBL" id="CAJDYZ010002977">
    <property type="protein sequence ID" value="CAD1469816.1"/>
    <property type="molecule type" value="Genomic_DNA"/>
</dbReference>
<proteinExistence type="predicted"/>
<accession>A0A6V7GWL4</accession>
<feature type="compositionally biased region" description="Polar residues" evidence="1">
    <location>
        <begin position="63"/>
        <end position="83"/>
    </location>
</feature>
<name>A0A6V7GWL4_9HYME</name>
<feature type="non-terminal residue" evidence="3">
    <location>
        <position position="1"/>
    </location>
</feature>
<organism evidence="3 4">
    <name type="scientific">Heterotrigona itama</name>
    <dbReference type="NCBI Taxonomy" id="395501"/>
    <lineage>
        <taxon>Eukaryota</taxon>
        <taxon>Metazoa</taxon>
        <taxon>Ecdysozoa</taxon>
        <taxon>Arthropoda</taxon>
        <taxon>Hexapoda</taxon>
        <taxon>Insecta</taxon>
        <taxon>Pterygota</taxon>
        <taxon>Neoptera</taxon>
        <taxon>Endopterygota</taxon>
        <taxon>Hymenoptera</taxon>
        <taxon>Apocrita</taxon>
        <taxon>Aculeata</taxon>
        <taxon>Apoidea</taxon>
        <taxon>Anthophila</taxon>
        <taxon>Apidae</taxon>
        <taxon>Heterotrigona</taxon>
    </lineage>
</organism>
<feature type="region of interest" description="Disordered" evidence="1">
    <location>
        <begin position="62"/>
        <end position="87"/>
    </location>
</feature>
<evidence type="ECO:0000313" key="4">
    <source>
        <dbReference type="Proteomes" id="UP000752696"/>
    </source>
</evidence>
<dbReference type="GO" id="GO:0046983">
    <property type="term" value="F:protein dimerization activity"/>
    <property type="evidence" value="ECO:0007669"/>
    <property type="project" value="InterPro"/>
</dbReference>
<evidence type="ECO:0000256" key="1">
    <source>
        <dbReference type="SAM" id="MobiDB-lite"/>
    </source>
</evidence>
<dbReference type="AlphaFoldDB" id="A0A6V7GWL4"/>
<reference evidence="3" key="1">
    <citation type="submission" date="2020-07" db="EMBL/GenBank/DDBJ databases">
        <authorList>
            <person name="Nazaruddin N."/>
        </authorList>
    </citation>
    <scope>NUCLEOTIDE SEQUENCE</scope>
</reference>
<evidence type="ECO:0000313" key="3">
    <source>
        <dbReference type="EMBL" id="CAD1469816.1"/>
    </source>
</evidence>
<comment type="caution">
    <text evidence="3">The sequence shown here is derived from an EMBL/GenBank/DDBJ whole genome shotgun (WGS) entry which is preliminary data.</text>
</comment>
<dbReference type="OrthoDB" id="1607513at2759"/>
<evidence type="ECO:0000259" key="2">
    <source>
        <dbReference type="Pfam" id="PF05699"/>
    </source>
</evidence>
<feature type="domain" description="HAT C-terminal dimerisation" evidence="2">
    <location>
        <begin position="318"/>
        <end position="361"/>
    </location>
</feature>
<protein>
    <recommendedName>
        <fullName evidence="2">HAT C-terminal dimerisation domain-containing protein</fullName>
    </recommendedName>
</protein>
<dbReference type="Pfam" id="PF05699">
    <property type="entry name" value="Dimer_Tnp_hAT"/>
    <property type="match status" value="1"/>
</dbReference>
<gene>
    <name evidence="3" type="ORF">MHI_LOCUS155098</name>
</gene>
<sequence length="368" mass="42636">MSASKTKKPRLWPYFDHTDCDKTFSKAVCKFCDYTHYCTHTSILCNHLPQNKHEIIQLEADSKNSNPSVSSHNHIQKTTADNKQITHHKDKSIVEMNSSSSNSNSSSHNCEQGIVVGDNKQSSLSQTIPKDAYIFSMQNNQRVLKFMKLFDERYTSLDIDDLRRNYFLRKTLASARFIHLTINLLWFVINSYSRIKNKVMHDVLFIAPCQVENSFEHVCCCVLEIAKIYNITHKIKIVVLDDENCMSYFAKGKEASIKNWKIFFHFKHTLMNIVNSAIHNSGTILLSIVTMKKLLYDIVNQENSSHHTPIDERMNKYLDIYIKEKPIETDSNPISWWDREGCQLFPLLSSFAFEYLSILVVPTSTSKQ</sequence>
<dbReference type="InterPro" id="IPR008906">
    <property type="entry name" value="HATC_C_dom"/>
</dbReference>